<keyword evidence="3" id="KW-1185">Reference proteome</keyword>
<dbReference type="RefSeq" id="WP_053592985.1">
    <property type="nucleotide sequence ID" value="NZ_CP067341.1"/>
</dbReference>
<dbReference type="Proteomes" id="UP000596049">
    <property type="component" value="Chromosome"/>
</dbReference>
<reference evidence="2 3" key="1">
    <citation type="submission" date="2020-01" db="EMBL/GenBank/DDBJ databases">
        <authorList>
            <person name="Liu G."/>
            <person name="Liu B."/>
        </authorList>
    </citation>
    <scope>NUCLEOTIDE SEQUENCE [LARGE SCALE GENOMIC DNA]</scope>
    <source>
        <strain evidence="2 3">FJAT-51161</strain>
    </source>
</reference>
<keyword evidence="1" id="KW-0175">Coiled coil</keyword>
<sequence length="88" mass="10403">MEEVLSELKQINHRLDSIENRLESVENRLEIVEFEQQQIKQAVLETNEKVNRLVTIQESQHRIIELLSARSIQHEAELKRMSDLQVVV</sequence>
<feature type="coiled-coil region" evidence="1">
    <location>
        <begin position="1"/>
        <end position="42"/>
    </location>
</feature>
<gene>
    <name evidence="2" type="ORF">FJQ98_10350</name>
</gene>
<proteinExistence type="predicted"/>
<dbReference type="EMBL" id="CP067341">
    <property type="protein sequence ID" value="QQP14376.1"/>
    <property type="molecule type" value="Genomic_DNA"/>
</dbReference>
<organism evidence="2 3">
    <name type="scientific">Lysinibacillus agricola</name>
    <dbReference type="NCBI Taxonomy" id="2590012"/>
    <lineage>
        <taxon>Bacteria</taxon>
        <taxon>Bacillati</taxon>
        <taxon>Bacillota</taxon>
        <taxon>Bacilli</taxon>
        <taxon>Bacillales</taxon>
        <taxon>Bacillaceae</taxon>
        <taxon>Lysinibacillus</taxon>
    </lineage>
</organism>
<dbReference type="Gene3D" id="1.20.5.110">
    <property type="match status" value="1"/>
</dbReference>
<accession>A0ABX7AX61</accession>
<protein>
    <submittedName>
        <fullName evidence="2">Uncharacterized protein</fullName>
    </submittedName>
</protein>
<evidence type="ECO:0000313" key="2">
    <source>
        <dbReference type="EMBL" id="QQP14376.1"/>
    </source>
</evidence>
<evidence type="ECO:0000313" key="3">
    <source>
        <dbReference type="Proteomes" id="UP000596049"/>
    </source>
</evidence>
<evidence type="ECO:0000256" key="1">
    <source>
        <dbReference type="SAM" id="Coils"/>
    </source>
</evidence>
<name>A0ABX7AX61_9BACI</name>